<protein>
    <submittedName>
        <fullName evidence="2">Uncharacterized protein</fullName>
    </submittedName>
</protein>
<evidence type="ECO:0000313" key="2">
    <source>
        <dbReference type="EMBL" id="NBA11718.1"/>
    </source>
</evidence>
<proteinExistence type="predicted"/>
<keyword evidence="1" id="KW-0812">Transmembrane</keyword>
<keyword evidence="1" id="KW-1133">Transmembrane helix</keyword>
<comment type="caution">
    <text evidence="2">The sequence shown here is derived from an EMBL/GenBank/DDBJ whole genome shotgun (WGS) entry which is preliminary data.</text>
</comment>
<dbReference type="Proteomes" id="UP000719917">
    <property type="component" value="Unassembled WGS sequence"/>
</dbReference>
<feature type="transmembrane region" description="Helical" evidence="1">
    <location>
        <begin position="100"/>
        <end position="122"/>
    </location>
</feature>
<name>A0AAJ2YYP9_WEICO</name>
<gene>
    <name evidence="2" type="ORF">GTU77_05750</name>
</gene>
<reference evidence="2" key="1">
    <citation type="submission" date="2020-01" db="EMBL/GenBank/DDBJ databases">
        <title>First Reported Case and Whole Genome of Weissella confusa in an Equid.</title>
        <authorList>
            <person name="Little S.V."/>
            <person name="Lawhon S.D."/>
        </authorList>
    </citation>
    <scope>NUCLEOTIDE SEQUENCE</scope>
    <source>
        <strain evidence="2">718955</strain>
    </source>
</reference>
<evidence type="ECO:0000313" key="3">
    <source>
        <dbReference type="Proteomes" id="UP000719917"/>
    </source>
</evidence>
<dbReference type="AlphaFoldDB" id="A0AAJ2YYP9"/>
<dbReference type="EMBL" id="JAAAMQ010000010">
    <property type="protein sequence ID" value="NBA11718.1"/>
    <property type="molecule type" value="Genomic_DNA"/>
</dbReference>
<keyword evidence="1" id="KW-0472">Membrane</keyword>
<accession>A0AAJ2YYP9</accession>
<dbReference type="RefSeq" id="WP_161690941.1">
    <property type="nucleotide sequence ID" value="NZ_JAAAMQ010000010.1"/>
</dbReference>
<feature type="transmembrane region" description="Helical" evidence="1">
    <location>
        <begin position="134"/>
        <end position="152"/>
    </location>
</feature>
<evidence type="ECO:0000256" key="1">
    <source>
        <dbReference type="SAM" id="Phobius"/>
    </source>
</evidence>
<sequence length="176" mass="20204">MLFLVQNQDSQIVFHFQGENGHQVERINATDLYTMVPRRRAERLVTLMAGDNMTDVMLLKQEAGLAQVDTQILTIHQLHDLTLVEYKKADARQANRENTLMMTMTLVIVAPILYMLLDLVVLRRFGLSVLDAEIGAFGILAVVYVAWFIMTYTKLGERIEEWVTIHLAQIRRTGEQ</sequence>
<organism evidence="2 3">
    <name type="scientific">Weissella confusa</name>
    <name type="common">Lactobacillus confusus</name>
    <dbReference type="NCBI Taxonomy" id="1583"/>
    <lineage>
        <taxon>Bacteria</taxon>
        <taxon>Bacillati</taxon>
        <taxon>Bacillota</taxon>
        <taxon>Bacilli</taxon>
        <taxon>Lactobacillales</taxon>
        <taxon>Lactobacillaceae</taxon>
        <taxon>Weissella</taxon>
    </lineage>
</organism>